<feature type="signal peptide" evidence="1">
    <location>
        <begin position="1"/>
        <end position="19"/>
    </location>
</feature>
<evidence type="ECO:0000313" key="2">
    <source>
        <dbReference type="EMBL" id="TFD94904.1"/>
    </source>
</evidence>
<gene>
    <name evidence="2" type="ORF">E2605_13875</name>
</gene>
<keyword evidence="1" id="KW-0732">Signal</keyword>
<dbReference type="Pfam" id="PF11644">
    <property type="entry name" value="DUF3256"/>
    <property type="match status" value="1"/>
</dbReference>
<keyword evidence="3" id="KW-1185">Reference proteome</keyword>
<dbReference type="InterPro" id="IPR021670">
    <property type="entry name" value="DUF3256"/>
</dbReference>
<comment type="caution">
    <text evidence="2">The sequence shown here is derived from an EMBL/GenBank/DDBJ whole genome shotgun (WGS) entry which is preliminary data.</text>
</comment>
<dbReference type="EMBL" id="SOML01000009">
    <property type="protein sequence ID" value="TFD94904.1"/>
    <property type="molecule type" value="Genomic_DNA"/>
</dbReference>
<name>A0A4Y8KYN8_9BACT</name>
<evidence type="ECO:0000256" key="1">
    <source>
        <dbReference type="SAM" id="SignalP"/>
    </source>
</evidence>
<dbReference type="Proteomes" id="UP000297861">
    <property type="component" value="Unassembled WGS sequence"/>
</dbReference>
<sequence>MKKILSALFILLPLISTKAQDIAALVVTMPDNMTIGVTVDQKKELAVAETDSIEKKVFVINAVGDSIERLAYSDDYISLKTSDAGTLQIKLLPLVNNTNIVGVITTVCGDLCDSRIDFYTTSWQPLDKSTLFPTINKDSFLKKDIDRNSVDYVNASAPVDMTPVTYNFSEKDKNITVEYQLENYLAADDYKAIQPYLNTEPKIFEWNKFAYKEKQ</sequence>
<dbReference type="AlphaFoldDB" id="A0A4Y8KYN8"/>
<dbReference type="STRING" id="1121485.GCA_000426485_03189"/>
<dbReference type="SUPFAM" id="SSF160925">
    <property type="entry name" value="PG1388-like"/>
    <property type="match status" value="1"/>
</dbReference>
<dbReference type="OrthoDB" id="1098697at2"/>
<protein>
    <submittedName>
        <fullName evidence="2">DUF3256 family protein</fullName>
    </submittedName>
</protein>
<accession>A0A4Y8KYN8</accession>
<evidence type="ECO:0000313" key="3">
    <source>
        <dbReference type="Proteomes" id="UP000297861"/>
    </source>
</evidence>
<proteinExistence type="predicted"/>
<feature type="chain" id="PRO_5021451036" evidence="1">
    <location>
        <begin position="20"/>
        <end position="215"/>
    </location>
</feature>
<reference evidence="2 3" key="1">
    <citation type="submission" date="2019-03" db="EMBL/GenBank/DDBJ databases">
        <title>San Antonio Military Medical Center submission to MRSN (WRAIR), pending publication.</title>
        <authorList>
            <person name="Blyth D.M."/>
            <person name="Mccarthy S.L."/>
            <person name="Schall S.E."/>
            <person name="Stam J.A."/>
            <person name="Ong A.C."/>
            <person name="Mcgann P.T."/>
        </authorList>
    </citation>
    <scope>NUCLEOTIDE SEQUENCE [LARGE SCALE GENOMIC DNA]</scope>
    <source>
        <strain evidence="2 3">MRSN571793</strain>
    </source>
</reference>
<dbReference type="RefSeq" id="WP_134436920.1">
    <property type="nucleotide sequence ID" value="NZ_AP028867.1"/>
</dbReference>
<organism evidence="2 3">
    <name type="scientific">Dysgonomonas capnocytophagoides</name>
    <dbReference type="NCBI Taxonomy" id="45254"/>
    <lineage>
        <taxon>Bacteria</taxon>
        <taxon>Pseudomonadati</taxon>
        <taxon>Bacteroidota</taxon>
        <taxon>Bacteroidia</taxon>
        <taxon>Bacteroidales</taxon>
        <taxon>Dysgonomonadaceae</taxon>
        <taxon>Dysgonomonas</taxon>
    </lineage>
</organism>